<evidence type="ECO:0000313" key="2">
    <source>
        <dbReference type="EMBL" id="KAH3705456.1"/>
    </source>
</evidence>
<proteinExistence type="predicted"/>
<name>A0A9D3YSV9_DREPO</name>
<dbReference type="Proteomes" id="UP000828390">
    <property type="component" value="Unassembled WGS sequence"/>
</dbReference>
<organism evidence="2 3">
    <name type="scientific">Dreissena polymorpha</name>
    <name type="common">Zebra mussel</name>
    <name type="synonym">Mytilus polymorpha</name>
    <dbReference type="NCBI Taxonomy" id="45954"/>
    <lineage>
        <taxon>Eukaryota</taxon>
        <taxon>Metazoa</taxon>
        <taxon>Spiralia</taxon>
        <taxon>Lophotrochozoa</taxon>
        <taxon>Mollusca</taxon>
        <taxon>Bivalvia</taxon>
        <taxon>Autobranchia</taxon>
        <taxon>Heteroconchia</taxon>
        <taxon>Euheterodonta</taxon>
        <taxon>Imparidentia</taxon>
        <taxon>Neoheterodontei</taxon>
        <taxon>Myida</taxon>
        <taxon>Dreissenoidea</taxon>
        <taxon>Dreissenidae</taxon>
        <taxon>Dreissena</taxon>
    </lineage>
</organism>
<comment type="caution">
    <text evidence="2">The sequence shown here is derived from an EMBL/GenBank/DDBJ whole genome shotgun (WGS) entry which is preliminary data.</text>
</comment>
<protein>
    <submittedName>
        <fullName evidence="2">Uncharacterized protein</fullName>
    </submittedName>
</protein>
<feature type="region of interest" description="Disordered" evidence="1">
    <location>
        <begin position="181"/>
        <end position="238"/>
    </location>
</feature>
<reference evidence="2" key="2">
    <citation type="submission" date="2020-11" db="EMBL/GenBank/DDBJ databases">
        <authorList>
            <person name="McCartney M.A."/>
            <person name="Auch B."/>
            <person name="Kono T."/>
            <person name="Mallez S."/>
            <person name="Becker A."/>
            <person name="Gohl D.M."/>
            <person name="Silverstein K.A.T."/>
            <person name="Koren S."/>
            <person name="Bechman K.B."/>
            <person name="Herman A."/>
            <person name="Abrahante J.E."/>
            <person name="Garbe J."/>
        </authorList>
    </citation>
    <scope>NUCLEOTIDE SEQUENCE</scope>
    <source>
        <strain evidence="2">Duluth1</strain>
        <tissue evidence="2">Whole animal</tissue>
    </source>
</reference>
<dbReference type="EMBL" id="JAIWYP010000015">
    <property type="protein sequence ID" value="KAH3705456.1"/>
    <property type="molecule type" value="Genomic_DNA"/>
</dbReference>
<accession>A0A9D3YSV9</accession>
<reference evidence="2" key="1">
    <citation type="journal article" date="2019" name="bioRxiv">
        <title>The Genome of the Zebra Mussel, Dreissena polymorpha: A Resource for Invasive Species Research.</title>
        <authorList>
            <person name="McCartney M.A."/>
            <person name="Auch B."/>
            <person name="Kono T."/>
            <person name="Mallez S."/>
            <person name="Zhang Y."/>
            <person name="Obille A."/>
            <person name="Becker A."/>
            <person name="Abrahante J.E."/>
            <person name="Garbe J."/>
            <person name="Badalamenti J.P."/>
            <person name="Herman A."/>
            <person name="Mangelson H."/>
            <person name="Liachko I."/>
            <person name="Sullivan S."/>
            <person name="Sone E.D."/>
            <person name="Koren S."/>
            <person name="Silverstein K.A.T."/>
            <person name="Beckman K.B."/>
            <person name="Gohl D.M."/>
        </authorList>
    </citation>
    <scope>NUCLEOTIDE SEQUENCE</scope>
    <source>
        <strain evidence="2">Duluth1</strain>
        <tissue evidence="2">Whole animal</tissue>
    </source>
</reference>
<sequence>MALLKINFATIEEFRLLPGIGAKRATLLLQLRDKYGQLDEELFSIVFGGPVPRNVLDMVDFTPNIQNVEVPFQTEEGEELSSYDNAPDFRNILSAPTSEKQSRAVSNPDQLAELFSQVEHSYSAIGDITRRLNSLPEVPSSHMERSSPQYIKSAKRLSFSYPSTEAPNLGTDKYANRMHTANAPQVRPKHEVKSVQKEYSGRDVLSSRHQKRCRKSLSGSRSRDPSESGSYEGQQSSKSKVEIVGMVKGTVTEKAYQHMTFLEQGAHIQDVKCALSVMTRVQALAHMTGHVIGYVKITNIGLIGVNTNICQEVERQVTPQSLGLGHLGDIGSTTPKVVRHQSTMQEDLNLDFTLVTHQANQTKCPIMDIMLVIMVILSGCLKICALMGREAG</sequence>
<evidence type="ECO:0000256" key="1">
    <source>
        <dbReference type="SAM" id="MobiDB-lite"/>
    </source>
</evidence>
<feature type="compositionally biased region" description="Low complexity" evidence="1">
    <location>
        <begin position="227"/>
        <end position="238"/>
    </location>
</feature>
<feature type="compositionally biased region" description="Basic and acidic residues" evidence="1">
    <location>
        <begin position="188"/>
        <end position="201"/>
    </location>
</feature>
<keyword evidence="3" id="KW-1185">Reference proteome</keyword>
<evidence type="ECO:0000313" key="3">
    <source>
        <dbReference type="Proteomes" id="UP000828390"/>
    </source>
</evidence>
<gene>
    <name evidence="2" type="ORF">DPMN_080530</name>
</gene>
<dbReference type="AlphaFoldDB" id="A0A9D3YSV9"/>